<dbReference type="InterPro" id="IPR008502">
    <property type="entry name" value="Prolamin-like"/>
</dbReference>
<proteinExistence type="predicted"/>
<gene>
    <name evidence="5" type="ORF">V6N11_028393</name>
</gene>
<evidence type="ECO:0000259" key="4">
    <source>
        <dbReference type="Pfam" id="PF05617"/>
    </source>
</evidence>
<protein>
    <recommendedName>
        <fullName evidence="4">Prolamin-like domain-containing protein</fullName>
    </recommendedName>
</protein>
<sequence length="156" mass="16900">MKRSVLAFTFVILAAISITLDEQGVVGRQLPPPVNVEMHPSQWSSDSPPPPLPQRCYQSSIPPPPPPAANDAGNCLGAATTQISCLQDVVNSILMLRPYIGAQCCAAIRLTHEDCLNTILDSFNNPYLASLVKQQCLQTVQSEPQPELELELKPPS</sequence>
<name>A0ABR2NQZ7_9ROSI</name>
<evidence type="ECO:0000256" key="3">
    <source>
        <dbReference type="SAM" id="SignalP"/>
    </source>
</evidence>
<feature type="region of interest" description="Disordered" evidence="2">
    <location>
        <begin position="36"/>
        <end position="70"/>
    </location>
</feature>
<dbReference type="Proteomes" id="UP001396334">
    <property type="component" value="Unassembled WGS sequence"/>
</dbReference>
<reference evidence="5 6" key="1">
    <citation type="journal article" date="2024" name="G3 (Bethesda)">
        <title>Genome assembly of Hibiscus sabdariffa L. provides insights into metabolisms of medicinal natural products.</title>
        <authorList>
            <person name="Kim T."/>
        </authorList>
    </citation>
    <scope>NUCLEOTIDE SEQUENCE [LARGE SCALE GENOMIC DNA]</scope>
    <source>
        <strain evidence="5">TK-2024</strain>
        <tissue evidence="5">Old leaves</tissue>
    </source>
</reference>
<feature type="chain" id="PRO_5047285956" description="Prolamin-like domain-containing protein" evidence="3">
    <location>
        <begin position="28"/>
        <end position="156"/>
    </location>
</feature>
<accession>A0ABR2NQZ7</accession>
<organism evidence="5 6">
    <name type="scientific">Hibiscus sabdariffa</name>
    <name type="common">roselle</name>
    <dbReference type="NCBI Taxonomy" id="183260"/>
    <lineage>
        <taxon>Eukaryota</taxon>
        <taxon>Viridiplantae</taxon>
        <taxon>Streptophyta</taxon>
        <taxon>Embryophyta</taxon>
        <taxon>Tracheophyta</taxon>
        <taxon>Spermatophyta</taxon>
        <taxon>Magnoliopsida</taxon>
        <taxon>eudicotyledons</taxon>
        <taxon>Gunneridae</taxon>
        <taxon>Pentapetalae</taxon>
        <taxon>rosids</taxon>
        <taxon>malvids</taxon>
        <taxon>Malvales</taxon>
        <taxon>Malvaceae</taxon>
        <taxon>Malvoideae</taxon>
        <taxon>Hibiscus</taxon>
    </lineage>
</organism>
<feature type="signal peptide" evidence="3">
    <location>
        <begin position="1"/>
        <end position="27"/>
    </location>
</feature>
<evidence type="ECO:0000313" key="5">
    <source>
        <dbReference type="EMBL" id="KAK8978390.1"/>
    </source>
</evidence>
<feature type="domain" description="Prolamin-like" evidence="4">
    <location>
        <begin position="74"/>
        <end position="136"/>
    </location>
</feature>
<comment type="caution">
    <text evidence="5">The sequence shown here is derived from an EMBL/GenBank/DDBJ whole genome shotgun (WGS) entry which is preliminary data.</text>
</comment>
<evidence type="ECO:0000313" key="6">
    <source>
        <dbReference type="Proteomes" id="UP001396334"/>
    </source>
</evidence>
<dbReference type="EMBL" id="JBBPBN010000113">
    <property type="protein sequence ID" value="KAK8978390.1"/>
    <property type="molecule type" value="Genomic_DNA"/>
</dbReference>
<evidence type="ECO:0000256" key="2">
    <source>
        <dbReference type="SAM" id="MobiDB-lite"/>
    </source>
</evidence>
<keyword evidence="6" id="KW-1185">Reference proteome</keyword>
<dbReference type="PANTHER" id="PTHR31181:SF67">
    <property type="entry name" value="PROLAMIN-LIKE PROTEIN (DUF1278)"/>
    <property type="match status" value="1"/>
</dbReference>
<keyword evidence="1 3" id="KW-0732">Signal</keyword>
<evidence type="ECO:0000256" key="1">
    <source>
        <dbReference type="ARBA" id="ARBA00022729"/>
    </source>
</evidence>
<dbReference type="Pfam" id="PF05617">
    <property type="entry name" value="Prolamin_like"/>
    <property type="match status" value="1"/>
</dbReference>
<dbReference type="PANTHER" id="PTHR31181">
    <property type="entry name" value="EGG CELL-SECRETED PROTEIN 1.4"/>
    <property type="match status" value="1"/>
</dbReference>